<accession>A0ACB8SXU2</accession>
<reference evidence="1" key="1">
    <citation type="submission" date="2021-03" db="EMBL/GenBank/DDBJ databases">
        <authorList>
            <consortium name="DOE Joint Genome Institute"/>
            <person name="Ahrendt S."/>
            <person name="Looney B.P."/>
            <person name="Miyauchi S."/>
            <person name="Morin E."/>
            <person name="Drula E."/>
            <person name="Courty P.E."/>
            <person name="Chicoki N."/>
            <person name="Fauchery L."/>
            <person name="Kohler A."/>
            <person name="Kuo A."/>
            <person name="Labutti K."/>
            <person name="Pangilinan J."/>
            <person name="Lipzen A."/>
            <person name="Riley R."/>
            <person name="Andreopoulos W."/>
            <person name="He G."/>
            <person name="Johnson J."/>
            <person name="Barry K.W."/>
            <person name="Grigoriev I.V."/>
            <person name="Nagy L."/>
            <person name="Hibbett D."/>
            <person name="Henrissat B."/>
            <person name="Matheny P.B."/>
            <person name="Labbe J."/>
            <person name="Martin F."/>
        </authorList>
    </citation>
    <scope>NUCLEOTIDE SEQUENCE</scope>
    <source>
        <strain evidence="1">HHB10654</strain>
    </source>
</reference>
<protein>
    <submittedName>
        <fullName evidence="1">Uncharacterized protein</fullName>
    </submittedName>
</protein>
<name>A0ACB8SXU2_9AGAM</name>
<organism evidence="1 2">
    <name type="scientific">Artomyces pyxidatus</name>
    <dbReference type="NCBI Taxonomy" id="48021"/>
    <lineage>
        <taxon>Eukaryota</taxon>
        <taxon>Fungi</taxon>
        <taxon>Dikarya</taxon>
        <taxon>Basidiomycota</taxon>
        <taxon>Agaricomycotina</taxon>
        <taxon>Agaricomycetes</taxon>
        <taxon>Russulales</taxon>
        <taxon>Auriscalpiaceae</taxon>
        <taxon>Artomyces</taxon>
    </lineage>
</organism>
<proteinExistence type="predicted"/>
<gene>
    <name evidence="1" type="ORF">BV25DRAFT_1839460</name>
</gene>
<reference evidence="1" key="2">
    <citation type="journal article" date="2022" name="New Phytol.">
        <title>Evolutionary transition to the ectomycorrhizal habit in the genomes of a hyperdiverse lineage of mushroom-forming fungi.</title>
        <authorList>
            <person name="Looney B."/>
            <person name="Miyauchi S."/>
            <person name="Morin E."/>
            <person name="Drula E."/>
            <person name="Courty P.E."/>
            <person name="Kohler A."/>
            <person name="Kuo A."/>
            <person name="LaButti K."/>
            <person name="Pangilinan J."/>
            <person name="Lipzen A."/>
            <person name="Riley R."/>
            <person name="Andreopoulos W."/>
            <person name="He G."/>
            <person name="Johnson J."/>
            <person name="Nolan M."/>
            <person name="Tritt A."/>
            <person name="Barry K.W."/>
            <person name="Grigoriev I.V."/>
            <person name="Nagy L.G."/>
            <person name="Hibbett D."/>
            <person name="Henrissat B."/>
            <person name="Matheny P.B."/>
            <person name="Labbe J."/>
            <person name="Martin F.M."/>
        </authorList>
    </citation>
    <scope>NUCLEOTIDE SEQUENCE</scope>
    <source>
        <strain evidence="1">HHB10654</strain>
    </source>
</reference>
<keyword evidence="2" id="KW-1185">Reference proteome</keyword>
<evidence type="ECO:0000313" key="2">
    <source>
        <dbReference type="Proteomes" id="UP000814140"/>
    </source>
</evidence>
<evidence type="ECO:0000313" key="1">
    <source>
        <dbReference type="EMBL" id="KAI0060912.1"/>
    </source>
</evidence>
<sequence length="789" mass="84999">MSTQSSRQPASTSCTRKVSEAPSLRNFKSLHQEVSEVSRAPVAAESRNGGDEDAAFSGVQVPPPGTKERSSTTESLASRWGIGNVEDRGLPEGARMTRRSYAAAVSQAALVTPRPVRQYREQEGPKSKIPVRQMEPTTVPPRSHQGVKMGSTVDTVIHRVRLRHYADKAARNTKARIHSSHATVKASKAAALIEAEGVLAKITKTAVIQSNKVDCLDVSRLVKQAKYAFDIPWSSMIDLPDQLGRIPPAWLRPEAKVKIETVESDTGSNYLSDNTSETGDVGREGPPVAPGAMLVPCGGQIHPARGSIRRTDPSVAPIHPGRSKSTALMGIEPRHIERTSFPILFVPPNTAPCHVLQGWIHGAGWIRAPDPSCSNMASLVELIWGRGTARVVPRSSVGDGESQMALQKLSELHSSHQKRPKLDYDAFPDRWIWNAKRRVSRSMHTMIDTKGDDEHGVEDEHTRLQCTDDTTSPSGLPERFALRVGGMEGSRCSNGEWWRVDTFDHKIQIQSKGMMTTGSKTSTSECWSDGSREGVAEGHDRVAEAARPAFIAHLLSVGAFGFGKCMDRSLSSSHNSQYFHLGVQRISSTYLHSDFATATPSLLTDLGLPRLIAIAGTGPCAAPPMNTCPACQPAEAVSTPHLVDSLGIHCIAAGNGIGRAPKVGCLASAADVHAARLARQSNVNDGVAANMELRTASHARGEDGPYASLAIIGDASSPTNPSASSHRHPAPVHIVELSLLLPNFCQPLRLVVASTTRPPTPATPTRRNEVLPAILRDRSEIEISRLALE</sequence>
<dbReference type="EMBL" id="MU277216">
    <property type="protein sequence ID" value="KAI0060912.1"/>
    <property type="molecule type" value="Genomic_DNA"/>
</dbReference>
<dbReference type="Proteomes" id="UP000814140">
    <property type="component" value="Unassembled WGS sequence"/>
</dbReference>
<comment type="caution">
    <text evidence="1">The sequence shown here is derived from an EMBL/GenBank/DDBJ whole genome shotgun (WGS) entry which is preliminary data.</text>
</comment>